<proteinExistence type="predicted"/>
<dbReference type="EMBL" id="BGZK01001373">
    <property type="protein sequence ID" value="GBP78543.1"/>
    <property type="molecule type" value="Genomic_DNA"/>
</dbReference>
<evidence type="ECO:0000313" key="2">
    <source>
        <dbReference type="Proteomes" id="UP000299102"/>
    </source>
</evidence>
<evidence type="ECO:0000313" key="1">
    <source>
        <dbReference type="EMBL" id="GBP78543.1"/>
    </source>
</evidence>
<gene>
    <name evidence="1" type="ORF">EVAR_61675_1</name>
</gene>
<keyword evidence="2" id="KW-1185">Reference proteome</keyword>
<sequence length="161" mass="17455">MHLFGYKIRLEIDRCQTGMCIVTVVDVYLNKACPTFSRNTGARASGILELLSVQLLILPGMAVSFYPILPTPKLYIPLTFHPSHSLSLLLPPKFTKFNVRGNLKITTPGGTGIVREFLPGLVPGSSIVSVGGKISTPGNQELSARLRRRGLPPITPSFPEG</sequence>
<protein>
    <submittedName>
        <fullName evidence="1">Uncharacterized protein</fullName>
    </submittedName>
</protein>
<dbReference type="AlphaFoldDB" id="A0A4C1YUB1"/>
<reference evidence="1 2" key="1">
    <citation type="journal article" date="2019" name="Commun. Biol.">
        <title>The bagworm genome reveals a unique fibroin gene that provides high tensile strength.</title>
        <authorList>
            <person name="Kono N."/>
            <person name="Nakamura H."/>
            <person name="Ohtoshi R."/>
            <person name="Tomita M."/>
            <person name="Numata K."/>
            <person name="Arakawa K."/>
        </authorList>
    </citation>
    <scope>NUCLEOTIDE SEQUENCE [LARGE SCALE GENOMIC DNA]</scope>
</reference>
<name>A0A4C1YUB1_EUMVA</name>
<organism evidence="1 2">
    <name type="scientific">Eumeta variegata</name>
    <name type="common">Bagworm moth</name>
    <name type="synonym">Eumeta japonica</name>
    <dbReference type="NCBI Taxonomy" id="151549"/>
    <lineage>
        <taxon>Eukaryota</taxon>
        <taxon>Metazoa</taxon>
        <taxon>Ecdysozoa</taxon>
        <taxon>Arthropoda</taxon>
        <taxon>Hexapoda</taxon>
        <taxon>Insecta</taxon>
        <taxon>Pterygota</taxon>
        <taxon>Neoptera</taxon>
        <taxon>Endopterygota</taxon>
        <taxon>Lepidoptera</taxon>
        <taxon>Glossata</taxon>
        <taxon>Ditrysia</taxon>
        <taxon>Tineoidea</taxon>
        <taxon>Psychidae</taxon>
        <taxon>Oiketicinae</taxon>
        <taxon>Eumeta</taxon>
    </lineage>
</organism>
<accession>A0A4C1YUB1</accession>
<dbReference type="Proteomes" id="UP000299102">
    <property type="component" value="Unassembled WGS sequence"/>
</dbReference>
<comment type="caution">
    <text evidence="1">The sequence shown here is derived from an EMBL/GenBank/DDBJ whole genome shotgun (WGS) entry which is preliminary data.</text>
</comment>